<dbReference type="SMART" id="SM00827">
    <property type="entry name" value="PKS_AT"/>
    <property type="match status" value="1"/>
</dbReference>
<dbReference type="Proteomes" id="UP000609849">
    <property type="component" value="Unassembled WGS sequence"/>
</dbReference>
<dbReference type="InterPro" id="IPR001227">
    <property type="entry name" value="Ac_transferase_dom_sf"/>
</dbReference>
<dbReference type="PIRSF" id="PIRSF000446">
    <property type="entry name" value="Mct"/>
    <property type="match status" value="1"/>
</dbReference>
<proteinExistence type="inferred from homology"/>
<gene>
    <name evidence="6" type="primary">fabD</name>
    <name evidence="6" type="ORF">H8923_07750</name>
</gene>
<keyword evidence="7" id="KW-1185">Reference proteome</keyword>
<comment type="similarity">
    <text evidence="4">Belongs to the fabD family.</text>
</comment>
<dbReference type="InterPro" id="IPR014043">
    <property type="entry name" value="Acyl_transferase_dom"/>
</dbReference>
<dbReference type="NCBIfam" id="TIGR00128">
    <property type="entry name" value="fabD"/>
    <property type="match status" value="1"/>
</dbReference>
<dbReference type="Gene3D" id="3.30.70.250">
    <property type="entry name" value="Malonyl-CoA ACP transacylase, ACP-binding"/>
    <property type="match status" value="1"/>
</dbReference>
<dbReference type="Gene3D" id="3.40.366.10">
    <property type="entry name" value="Malonyl-Coenzyme A Acyl Carrier Protein, domain 2"/>
    <property type="match status" value="1"/>
</dbReference>
<organism evidence="6 7">
    <name type="scientific">Romboutsia faecis</name>
    <dbReference type="NCBI Taxonomy" id="2764597"/>
    <lineage>
        <taxon>Bacteria</taxon>
        <taxon>Bacillati</taxon>
        <taxon>Bacillota</taxon>
        <taxon>Clostridia</taxon>
        <taxon>Peptostreptococcales</taxon>
        <taxon>Peptostreptococcaceae</taxon>
        <taxon>Romboutsia</taxon>
    </lineage>
</organism>
<keyword evidence="2 4" id="KW-0012">Acyltransferase</keyword>
<evidence type="ECO:0000256" key="4">
    <source>
        <dbReference type="PIRNR" id="PIRNR000446"/>
    </source>
</evidence>
<sequence>MMSKKTAFLFPGQGSQYISMGKELYDNICECKEIFDKGQEILNTPITDLIFNGEQDELTKTKNSQPAILLTSLACLKALEINGVDADYSLGLSLGEYGALVHARALSFEDGIKLIKKRAQIMDSAVSPDEGTMAAVLKLSDDKVKELIKRSNEFGLVEGANYNCPGQVVISGEPKAIKASIKIAKELKGMVVPLKVSGPFHSSMYEKASYEFYNELKKVNINNFDKVVYSNVKGKPYEKDDDVYELLRKQIMSSVLFEKSIRDLIDKGVDTFIEVGPGKTLSGFVKKINKDVFVYNVEDIKSLNETVESLKARVASI</sequence>
<protein>
    <recommendedName>
        <fullName evidence="4">Malonyl CoA-acyl carrier protein transacylase</fullName>
        <ecNumber evidence="4">2.3.1.39</ecNumber>
    </recommendedName>
</protein>
<dbReference type="EMBL" id="JACRWE010000003">
    <property type="protein sequence ID" value="MBC5996650.1"/>
    <property type="molecule type" value="Genomic_DNA"/>
</dbReference>
<dbReference type="SUPFAM" id="SSF52151">
    <property type="entry name" value="FabD/lysophospholipase-like"/>
    <property type="match status" value="1"/>
</dbReference>
<evidence type="ECO:0000313" key="6">
    <source>
        <dbReference type="EMBL" id="MBC5996650.1"/>
    </source>
</evidence>
<comment type="caution">
    <text evidence="6">The sequence shown here is derived from an EMBL/GenBank/DDBJ whole genome shotgun (WGS) entry which is preliminary data.</text>
</comment>
<feature type="domain" description="Malonyl-CoA:ACP transacylase (MAT)" evidence="5">
    <location>
        <begin position="9"/>
        <end position="314"/>
    </location>
</feature>
<dbReference type="EC" id="2.3.1.39" evidence="4"/>
<dbReference type="InterPro" id="IPR024925">
    <property type="entry name" value="Malonyl_CoA-ACP_transAc"/>
</dbReference>
<dbReference type="InterPro" id="IPR016036">
    <property type="entry name" value="Malonyl_transacylase_ACP-bd"/>
</dbReference>
<evidence type="ECO:0000256" key="2">
    <source>
        <dbReference type="ARBA" id="ARBA00023315"/>
    </source>
</evidence>
<dbReference type="PANTHER" id="PTHR42681">
    <property type="entry name" value="MALONYL-COA-ACYL CARRIER PROTEIN TRANSACYLASE, MITOCHONDRIAL"/>
    <property type="match status" value="1"/>
</dbReference>
<evidence type="ECO:0000256" key="3">
    <source>
        <dbReference type="ARBA" id="ARBA00048462"/>
    </source>
</evidence>
<dbReference type="Pfam" id="PF00698">
    <property type="entry name" value="Acyl_transf_1"/>
    <property type="match status" value="1"/>
</dbReference>
<evidence type="ECO:0000259" key="5">
    <source>
        <dbReference type="SMART" id="SM00827"/>
    </source>
</evidence>
<comment type="catalytic activity">
    <reaction evidence="3 4">
        <text>holo-[ACP] + malonyl-CoA = malonyl-[ACP] + CoA</text>
        <dbReference type="Rhea" id="RHEA:41792"/>
        <dbReference type="Rhea" id="RHEA-COMP:9623"/>
        <dbReference type="Rhea" id="RHEA-COMP:9685"/>
        <dbReference type="ChEBI" id="CHEBI:57287"/>
        <dbReference type="ChEBI" id="CHEBI:57384"/>
        <dbReference type="ChEBI" id="CHEBI:64479"/>
        <dbReference type="ChEBI" id="CHEBI:78449"/>
        <dbReference type="EC" id="2.3.1.39"/>
    </reaction>
</comment>
<keyword evidence="1 4" id="KW-0808">Transferase</keyword>
<evidence type="ECO:0000313" key="7">
    <source>
        <dbReference type="Proteomes" id="UP000609849"/>
    </source>
</evidence>
<dbReference type="InterPro" id="IPR004410">
    <property type="entry name" value="Malonyl_CoA-ACP_transAc_FabD"/>
</dbReference>
<dbReference type="InterPro" id="IPR016035">
    <property type="entry name" value="Acyl_Trfase/lysoPLipase"/>
</dbReference>
<evidence type="ECO:0000256" key="1">
    <source>
        <dbReference type="ARBA" id="ARBA00022679"/>
    </source>
</evidence>
<accession>A0ABR7JP57</accession>
<dbReference type="PANTHER" id="PTHR42681:SF1">
    <property type="entry name" value="MALONYL-COA-ACYL CARRIER PROTEIN TRANSACYLASE, MITOCHONDRIAL"/>
    <property type="match status" value="1"/>
</dbReference>
<name>A0ABR7JP57_9FIRM</name>
<dbReference type="SUPFAM" id="SSF55048">
    <property type="entry name" value="Probable ACP-binding domain of malonyl-CoA ACP transacylase"/>
    <property type="match status" value="1"/>
</dbReference>
<dbReference type="InterPro" id="IPR050858">
    <property type="entry name" value="Mal-CoA-ACP_Trans/PKS_FabD"/>
</dbReference>
<reference evidence="6 7" key="1">
    <citation type="submission" date="2020-08" db="EMBL/GenBank/DDBJ databases">
        <authorList>
            <person name="Liu C."/>
            <person name="Sun Q."/>
        </authorList>
    </citation>
    <scope>NUCLEOTIDE SEQUENCE [LARGE SCALE GENOMIC DNA]</scope>
    <source>
        <strain evidence="6 7">NSJ-18</strain>
    </source>
</reference>
<dbReference type="GO" id="GO:0004314">
    <property type="term" value="F:[acyl-carrier-protein] S-malonyltransferase activity"/>
    <property type="evidence" value="ECO:0007669"/>
    <property type="project" value="UniProtKB-EC"/>
</dbReference>